<sequence>NDPGMNTLYKQIMDKIDEKAGGHFNSTFHLSKEMSEKIFIIPPSRTRYLSEISENNRSYDVKASAQSEVAQKLYGIYKTIESVSGVKLGLNQYGLDEDGFKNATTSENEDLVSLLKKEFDRVKMDLDPYNWEIITGWDEKVNKYKDPVYSFKVRDKEIRIETHTESLSHTQIPKVALPKYQAWGDILRWCLQENVPGEFPYT</sequence>
<keyword evidence="6" id="KW-1185">Reference proteome</keyword>
<dbReference type="PANTHER" id="PTHR43087:SF1">
    <property type="entry name" value="LAO_AO TRANSPORT SYSTEM ATPASE"/>
    <property type="match status" value="1"/>
</dbReference>
<accession>A0ABX1D5N4</accession>
<dbReference type="EMBL" id="JAAVJR010000228">
    <property type="protein sequence ID" value="NJW54493.1"/>
    <property type="molecule type" value="Genomic_DNA"/>
</dbReference>
<keyword evidence="4" id="KW-0143">Chaperone</keyword>
<keyword evidence="1" id="KW-0547">Nucleotide-binding</keyword>
<dbReference type="PANTHER" id="PTHR43087">
    <property type="entry name" value="LYSINE/ARGININE/ORNITHINE TRANSPORT SYSTEM KINASE"/>
    <property type="match status" value="1"/>
</dbReference>
<dbReference type="InterPro" id="IPR052040">
    <property type="entry name" value="GTPase/Isobutyryl-CoA_mutase"/>
</dbReference>
<reference evidence="5 6" key="1">
    <citation type="submission" date="2020-03" db="EMBL/GenBank/DDBJ databases">
        <title>Salinimicrobium sp. nov, isolated from SCS.</title>
        <authorList>
            <person name="Cao W.R."/>
        </authorList>
    </citation>
    <scope>NUCLEOTIDE SEQUENCE [LARGE SCALE GENOMIC DNA]</scope>
    <source>
        <strain evidence="6">J15B91</strain>
    </source>
</reference>
<evidence type="ECO:0000313" key="6">
    <source>
        <dbReference type="Proteomes" id="UP000703674"/>
    </source>
</evidence>
<dbReference type="Proteomes" id="UP000703674">
    <property type="component" value="Unassembled WGS sequence"/>
</dbReference>
<evidence type="ECO:0000313" key="5">
    <source>
        <dbReference type="EMBL" id="NJW54493.1"/>
    </source>
</evidence>
<evidence type="ECO:0000256" key="3">
    <source>
        <dbReference type="ARBA" id="ARBA00023134"/>
    </source>
</evidence>
<feature type="non-terminal residue" evidence="5">
    <location>
        <position position="202"/>
    </location>
</feature>
<evidence type="ECO:0000256" key="4">
    <source>
        <dbReference type="ARBA" id="ARBA00023186"/>
    </source>
</evidence>
<feature type="non-terminal residue" evidence="5">
    <location>
        <position position="1"/>
    </location>
</feature>
<organism evidence="5 6">
    <name type="scientific">Salinimicrobium oceani</name>
    <dbReference type="NCBI Taxonomy" id="2722702"/>
    <lineage>
        <taxon>Bacteria</taxon>
        <taxon>Pseudomonadati</taxon>
        <taxon>Bacteroidota</taxon>
        <taxon>Flavobacteriia</taxon>
        <taxon>Flavobacteriales</taxon>
        <taxon>Flavobacteriaceae</taxon>
        <taxon>Salinimicrobium</taxon>
    </lineage>
</organism>
<keyword evidence="2" id="KW-0378">Hydrolase</keyword>
<protein>
    <submittedName>
        <fullName evidence="5">Methylmalonyl-CoA mutase</fullName>
    </submittedName>
</protein>
<proteinExistence type="predicted"/>
<keyword evidence="3" id="KW-0342">GTP-binding</keyword>
<name>A0ABX1D5N4_9FLAO</name>
<gene>
    <name evidence="5" type="ORF">HC175_16405</name>
</gene>
<evidence type="ECO:0000256" key="2">
    <source>
        <dbReference type="ARBA" id="ARBA00022801"/>
    </source>
</evidence>
<evidence type="ECO:0000256" key="1">
    <source>
        <dbReference type="ARBA" id="ARBA00022741"/>
    </source>
</evidence>
<comment type="caution">
    <text evidence="5">The sequence shown here is derived from an EMBL/GenBank/DDBJ whole genome shotgun (WGS) entry which is preliminary data.</text>
</comment>